<dbReference type="Gene3D" id="2.60.120.260">
    <property type="entry name" value="Galactose-binding domain-like"/>
    <property type="match status" value="1"/>
</dbReference>
<dbReference type="RefSeq" id="WP_165229869.1">
    <property type="nucleotide sequence ID" value="NZ_CP049257.1"/>
</dbReference>
<evidence type="ECO:0000256" key="3">
    <source>
        <dbReference type="ARBA" id="ARBA00023295"/>
    </source>
</evidence>
<dbReference type="SUPFAM" id="SSF49785">
    <property type="entry name" value="Galactose-binding domain-like"/>
    <property type="match status" value="1"/>
</dbReference>
<feature type="domain" description="F5/8 type C" evidence="6">
    <location>
        <begin position="392"/>
        <end position="542"/>
    </location>
</feature>
<dbReference type="Pfam" id="PF04616">
    <property type="entry name" value="Glyco_hydro_43"/>
    <property type="match status" value="1"/>
</dbReference>
<dbReference type="SUPFAM" id="SSF49265">
    <property type="entry name" value="Fibronectin type III"/>
    <property type="match status" value="1"/>
</dbReference>
<dbReference type="InterPro" id="IPR023296">
    <property type="entry name" value="Glyco_hydro_beta-prop_sf"/>
</dbReference>
<gene>
    <name evidence="7" type="ORF">G5V58_06150</name>
</gene>
<evidence type="ECO:0000259" key="6">
    <source>
        <dbReference type="PROSITE" id="PS50022"/>
    </source>
</evidence>
<protein>
    <submittedName>
        <fullName evidence="7">Family 43 glycosylhydrolase</fullName>
    </submittedName>
</protein>
<dbReference type="Proteomes" id="UP000502996">
    <property type="component" value="Chromosome"/>
</dbReference>
<dbReference type="Pfam" id="PF00754">
    <property type="entry name" value="F5_F8_type_C"/>
    <property type="match status" value="1"/>
</dbReference>
<dbReference type="SUPFAM" id="SSF75005">
    <property type="entry name" value="Arabinanase/levansucrase/invertase"/>
    <property type="match status" value="1"/>
</dbReference>
<feature type="signal peptide" evidence="5">
    <location>
        <begin position="1"/>
        <end position="25"/>
    </location>
</feature>
<dbReference type="KEGG" id="nano:G5V58_06150"/>
<comment type="similarity">
    <text evidence="1">Belongs to the glycosyl hydrolase 43 family.</text>
</comment>
<keyword evidence="2 7" id="KW-0378">Hydrolase</keyword>
<feature type="region of interest" description="Disordered" evidence="4">
    <location>
        <begin position="28"/>
        <end position="47"/>
    </location>
</feature>
<keyword evidence="8" id="KW-1185">Reference proteome</keyword>
<evidence type="ECO:0000256" key="4">
    <source>
        <dbReference type="SAM" id="MobiDB-lite"/>
    </source>
</evidence>
<keyword evidence="3" id="KW-0326">Glycosidase</keyword>
<feature type="compositionally biased region" description="Polar residues" evidence="4">
    <location>
        <begin position="79"/>
        <end position="90"/>
    </location>
</feature>
<evidence type="ECO:0000256" key="5">
    <source>
        <dbReference type="SAM" id="SignalP"/>
    </source>
</evidence>
<reference evidence="7 8" key="1">
    <citation type="submission" date="2020-02" db="EMBL/GenBank/DDBJ databases">
        <title>Full genome sequence of Nocardioides sp. R-3366.</title>
        <authorList>
            <person name="Im W.-T."/>
        </authorList>
    </citation>
    <scope>NUCLEOTIDE SEQUENCE [LARGE SCALE GENOMIC DNA]</scope>
    <source>
        <strain evidence="7 8">R-3366</strain>
    </source>
</reference>
<feature type="compositionally biased region" description="Low complexity" evidence="4">
    <location>
        <begin position="31"/>
        <end position="42"/>
    </location>
</feature>
<accession>A0A6G6WB73</accession>
<keyword evidence="5" id="KW-0732">Signal</keyword>
<proteinExistence type="inferred from homology"/>
<dbReference type="InterPro" id="IPR000421">
    <property type="entry name" value="FA58C"/>
</dbReference>
<organism evidence="7 8">
    <name type="scientific">Nocardioides anomalus</name>
    <dbReference type="NCBI Taxonomy" id="2712223"/>
    <lineage>
        <taxon>Bacteria</taxon>
        <taxon>Bacillati</taxon>
        <taxon>Actinomycetota</taxon>
        <taxon>Actinomycetes</taxon>
        <taxon>Propionibacteriales</taxon>
        <taxon>Nocardioidaceae</taxon>
        <taxon>Nocardioides</taxon>
    </lineage>
</organism>
<feature type="region of interest" description="Disordered" evidence="4">
    <location>
        <begin position="52"/>
        <end position="90"/>
    </location>
</feature>
<sequence>MKKVSSVLLASVGSLVLAGSLFTTGADGHEAASSAGRSEASSVTKAVETTIPASAPKAPSPQAPAAPAGTLPVGPSGKSVVQNPTTYTNPISLTQGSERILTAGEPVIKIFDGDYYLFTRGRKGYWWSSDFKDWNYVDAPNLLGGIVGMTEIDGKLYNYAGNTNNRVMTTDDPKTGIWYDAGTFSSNNYGDASMLYDEDTGRLFMYYGWSQILGIRVVELDKHTFKEISKPQVVLWGDPHNHGWETRYSEDLIFPYFTDREYRPQEYGWTEGPHPLKYKGKYYVLYSSIGLEFASYAQGVYVADDPMGPYKYDEHNPLTRMVSGSAPGAGHGSFFQDKQGKLWTIAMVAFTQNGGAGNTLMSLFPTDVDKQGVMHGDVEYGDYPQYLPGVKKNPIKDNFTGWTLLSLNKKVETSSTQVNYWPALAVDENGKSFWSAQTGDPGEYLTVDLGKESDIRGIQTQWDKAGARGTGAIPRYESYTVQVSSDNQNWTTVIDKSNNPQDLQSDYVELPTAVTGRYVRLTNVFTPDSGKFAVKEFRVFGNPGASTFTKVPKGQVMAVRNQVDRRRADLLWQPVEGAEGYVVRYGIEPNKLYQSEMVYGKNSLAIKSLNVDPEYYFQVEAFSSGTPRYVENPFETRGRGAELDFTRQPTGGARTTEKVMTYETYGRDEKYVFDNVTPGTYTLKHTYGVGIWGPQELTADQLIGTGTKPTYTALNLTQFGNGSTQWGTIEVRVYPGATSGRVEVTFHYTDDTSGPTVTVKNGPGETSGNATDGYQQVSYKLFDKSKVDKVVINGVTKDLTDNQYSDVNFIKPGVFGAQLGDNTMDVYDAIGQVTTLHFTLVP</sequence>
<dbReference type="Gene3D" id="2.115.10.20">
    <property type="entry name" value="Glycosyl hydrolase domain, family 43"/>
    <property type="match status" value="1"/>
</dbReference>
<dbReference type="PROSITE" id="PS50022">
    <property type="entry name" value="FA58C_3"/>
    <property type="match status" value="1"/>
</dbReference>
<dbReference type="InterPro" id="IPR036116">
    <property type="entry name" value="FN3_sf"/>
</dbReference>
<name>A0A6G6WB73_9ACTN</name>
<dbReference type="GO" id="GO:0004553">
    <property type="term" value="F:hydrolase activity, hydrolyzing O-glycosyl compounds"/>
    <property type="evidence" value="ECO:0007669"/>
    <property type="project" value="InterPro"/>
</dbReference>
<evidence type="ECO:0000313" key="8">
    <source>
        <dbReference type="Proteomes" id="UP000502996"/>
    </source>
</evidence>
<dbReference type="EMBL" id="CP049257">
    <property type="protein sequence ID" value="QIG42407.1"/>
    <property type="molecule type" value="Genomic_DNA"/>
</dbReference>
<dbReference type="AlphaFoldDB" id="A0A6G6WB73"/>
<dbReference type="InterPro" id="IPR006710">
    <property type="entry name" value="Glyco_hydro_43"/>
</dbReference>
<dbReference type="InterPro" id="IPR008979">
    <property type="entry name" value="Galactose-bd-like_sf"/>
</dbReference>
<dbReference type="GO" id="GO:0005975">
    <property type="term" value="P:carbohydrate metabolic process"/>
    <property type="evidence" value="ECO:0007669"/>
    <property type="project" value="InterPro"/>
</dbReference>
<evidence type="ECO:0000256" key="2">
    <source>
        <dbReference type="ARBA" id="ARBA00022801"/>
    </source>
</evidence>
<feature type="chain" id="PRO_5038468408" evidence="5">
    <location>
        <begin position="26"/>
        <end position="842"/>
    </location>
</feature>
<evidence type="ECO:0000256" key="1">
    <source>
        <dbReference type="ARBA" id="ARBA00009865"/>
    </source>
</evidence>
<evidence type="ECO:0000313" key="7">
    <source>
        <dbReference type="EMBL" id="QIG42407.1"/>
    </source>
</evidence>